<sequence length="109" mass="12635">MNAGAYRESVVIEKSGYTEDDIGNQIPSWTEYYRGYAYMNNLSGSEYWEAAQTQAQNTIMFVFRYHPLLGAMNTKEYRLVHRGKAYNITSIDNVQYKNETVKIRATAKE</sequence>
<proteinExistence type="predicted"/>
<dbReference type="NCBIfam" id="TIGR01563">
    <property type="entry name" value="gp16_SPP1"/>
    <property type="match status" value="1"/>
</dbReference>
<dbReference type="Proteomes" id="UP000284543">
    <property type="component" value="Unassembled WGS sequence"/>
</dbReference>
<dbReference type="InterPro" id="IPR008767">
    <property type="entry name" value="Phage_SPP1_head-tail_adaptor"/>
</dbReference>
<organism evidence="1 2">
    <name type="scientific">Enterocloster bolteae</name>
    <dbReference type="NCBI Taxonomy" id="208479"/>
    <lineage>
        <taxon>Bacteria</taxon>
        <taxon>Bacillati</taxon>
        <taxon>Bacillota</taxon>
        <taxon>Clostridia</taxon>
        <taxon>Lachnospirales</taxon>
        <taxon>Lachnospiraceae</taxon>
        <taxon>Enterocloster</taxon>
    </lineage>
</organism>
<dbReference type="EMBL" id="QRZM01000002">
    <property type="protein sequence ID" value="RGV77570.1"/>
    <property type="molecule type" value="Genomic_DNA"/>
</dbReference>
<evidence type="ECO:0000313" key="1">
    <source>
        <dbReference type="EMBL" id="RGV77570.1"/>
    </source>
</evidence>
<dbReference type="AlphaFoldDB" id="A0A412ZBV6"/>
<name>A0A412ZBV6_9FIRM</name>
<gene>
    <name evidence="1" type="ORF">DWW02_07875</name>
</gene>
<dbReference type="Gene3D" id="2.40.10.270">
    <property type="entry name" value="Bacteriophage SPP1 head-tail adaptor protein"/>
    <property type="match status" value="1"/>
</dbReference>
<accession>A0A412ZBV6</accession>
<dbReference type="RefSeq" id="WP_118018119.1">
    <property type="nucleotide sequence ID" value="NZ_QRZM01000002.1"/>
</dbReference>
<dbReference type="InterPro" id="IPR038666">
    <property type="entry name" value="SSP1_head-tail_sf"/>
</dbReference>
<evidence type="ECO:0000313" key="2">
    <source>
        <dbReference type="Proteomes" id="UP000284543"/>
    </source>
</evidence>
<protein>
    <submittedName>
        <fullName evidence="1">Head-tail adaptor protein</fullName>
    </submittedName>
</protein>
<comment type="caution">
    <text evidence="1">The sequence shown here is derived from an EMBL/GenBank/DDBJ whole genome shotgun (WGS) entry which is preliminary data.</text>
</comment>
<dbReference type="Pfam" id="PF05521">
    <property type="entry name" value="Phage_HCP"/>
    <property type="match status" value="1"/>
</dbReference>
<reference evidence="1 2" key="1">
    <citation type="submission" date="2018-08" db="EMBL/GenBank/DDBJ databases">
        <title>A genome reference for cultivated species of the human gut microbiota.</title>
        <authorList>
            <person name="Zou Y."/>
            <person name="Xue W."/>
            <person name="Luo G."/>
        </authorList>
    </citation>
    <scope>NUCLEOTIDE SEQUENCE [LARGE SCALE GENOMIC DNA]</scope>
    <source>
        <strain evidence="1 2">AF14-18</strain>
    </source>
</reference>